<proteinExistence type="predicted"/>
<feature type="non-terminal residue" evidence="1">
    <location>
        <position position="738"/>
    </location>
</feature>
<name>A0ACC1K094_9FUNG</name>
<evidence type="ECO:0000313" key="1">
    <source>
        <dbReference type="EMBL" id="KAJ2771029.1"/>
    </source>
</evidence>
<comment type="caution">
    <text evidence="1">The sequence shown here is derived from an EMBL/GenBank/DDBJ whole genome shotgun (WGS) entry which is preliminary data.</text>
</comment>
<keyword evidence="2" id="KW-1185">Reference proteome</keyword>
<evidence type="ECO:0000313" key="2">
    <source>
        <dbReference type="Proteomes" id="UP001140234"/>
    </source>
</evidence>
<protein>
    <submittedName>
        <fullName evidence="1">Elongator subunit elp2</fullName>
    </submittedName>
</protein>
<gene>
    <name evidence="1" type="primary">ELP2</name>
    <name evidence="1" type="ORF">IWQ57_002396</name>
</gene>
<accession>A0ACC1K094</accession>
<sequence>MAAACPELIAAACGRTAHALDWLAGGPIAFGAGTLVAVYDPDDPGQRGICVALRGHAGRVNCVRYAQGAPLPVLVSGSADGTARVWTPTSAHRDVESWQCAAVLSGHTGSITALAAVWLPGAQSVLIVTGATDGTLCVFEHAADPQARAADCPAQEARLAPVQVIGIGARTALDVALAVLPANGSGEAAAVVLGTGNTDSRVHLYTRDLAGGSPFVKALELAGHEDWVTSLAFLSVADDDCAAGNATTGHWRAGDTILASGSQDKYVRLWRIQPAGAAADGPLAATAGDTERRAAQAMLDAFVSGLDAGASIDDVTSSVVGGAEPRLSTRTHAFTAGGGERRQTYTAGLDSVLVGHDGWVHSVAWGRAGSGLTLLTGSADSSAMLWQPDADAGVWSSVARLGEQSGAVQGFLGAAMNADGTAVCAHGYQGSLHVWRRAPAGDAWEPRPSASGHFAAVEDVCWDPRGSYLLSVSADQTARLFAPWGDCGGRWHELARPQIHGYNMRCAAFVTPLQYVSGADEKVVRVFEATQTFVAAWRKCAPGTATDADEGAQLAVGASLPVLGLSNKAVGQDQVETLEAEDAASRDDNYEVRRTHTDVVARAALRARQDGAAAGGEPPLEERLLRHTLWPEVDKLYGHPYETYALAAAHAGDLVATVCRATSERHAGIRLYSTRTWQPPVVRAADAAAAAAEAQPAAPLAAHAQTITRLRFSPPNDRYLLSVSRDRSWTLFERTEPA</sequence>
<reference evidence="1" key="1">
    <citation type="submission" date="2022-07" db="EMBL/GenBank/DDBJ databases">
        <title>Phylogenomic reconstructions and comparative analyses of Kickxellomycotina fungi.</title>
        <authorList>
            <person name="Reynolds N.K."/>
            <person name="Stajich J.E."/>
            <person name="Barry K."/>
            <person name="Grigoriev I.V."/>
            <person name="Crous P."/>
            <person name="Smith M.E."/>
        </authorList>
    </citation>
    <scope>NUCLEOTIDE SEQUENCE</scope>
    <source>
        <strain evidence="1">CBS 109366</strain>
    </source>
</reference>
<dbReference type="EMBL" id="JANBUJ010000611">
    <property type="protein sequence ID" value="KAJ2771029.1"/>
    <property type="molecule type" value="Genomic_DNA"/>
</dbReference>
<dbReference type="Proteomes" id="UP001140234">
    <property type="component" value="Unassembled WGS sequence"/>
</dbReference>
<organism evidence="1 2">
    <name type="scientific">Coemansia nantahalensis</name>
    <dbReference type="NCBI Taxonomy" id="2789366"/>
    <lineage>
        <taxon>Eukaryota</taxon>
        <taxon>Fungi</taxon>
        <taxon>Fungi incertae sedis</taxon>
        <taxon>Zoopagomycota</taxon>
        <taxon>Kickxellomycotina</taxon>
        <taxon>Kickxellomycetes</taxon>
        <taxon>Kickxellales</taxon>
        <taxon>Kickxellaceae</taxon>
        <taxon>Coemansia</taxon>
    </lineage>
</organism>